<comment type="caution">
    <text evidence="2">The sequence shown here is derived from an EMBL/GenBank/DDBJ whole genome shotgun (WGS) entry which is preliminary data.</text>
</comment>
<proteinExistence type="predicted"/>
<organism evidence="2 3">
    <name type="scientific">Mucuna pruriens</name>
    <name type="common">Velvet bean</name>
    <name type="synonym">Dolichos pruriens</name>
    <dbReference type="NCBI Taxonomy" id="157652"/>
    <lineage>
        <taxon>Eukaryota</taxon>
        <taxon>Viridiplantae</taxon>
        <taxon>Streptophyta</taxon>
        <taxon>Embryophyta</taxon>
        <taxon>Tracheophyta</taxon>
        <taxon>Spermatophyta</taxon>
        <taxon>Magnoliopsida</taxon>
        <taxon>eudicotyledons</taxon>
        <taxon>Gunneridae</taxon>
        <taxon>Pentapetalae</taxon>
        <taxon>rosids</taxon>
        <taxon>fabids</taxon>
        <taxon>Fabales</taxon>
        <taxon>Fabaceae</taxon>
        <taxon>Papilionoideae</taxon>
        <taxon>50 kb inversion clade</taxon>
        <taxon>NPAAA clade</taxon>
        <taxon>indigoferoid/millettioid clade</taxon>
        <taxon>Phaseoleae</taxon>
        <taxon>Mucuna</taxon>
    </lineage>
</organism>
<reference evidence="2" key="1">
    <citation type="submission" date="2018-05" db="EMBL/GenBank/DDBJ databases">
        <title>Draft genome of Mucuna pruriens seed.</title>
        <authorList>
            <person name="Nnadi N.E."/>
            <person name="Vos R."/>
            <person name="Hasami M.H."/>
            <person name="Devisetty U.K."/>
            <person name="Aguiy J.C."/>
        </authorList>
    </citation>
    <scope>NUCLEOTIDE SEQUENCE [LARGE SCALE GENOMIC DNA]</scope>
    <source>
        <strain evidence="2">JCA_2017</strain>
    </source>
</reference>
<sequence length="114" mass="12416">MNAGISACARMLLMRYYYCHFYDATVFVFNSINSNPVQGPHFSSQSMSTLGILIAIAIGSSFTIPRNYAIATSSTSASQSQTCTSSIERNTIAASCTTVKEGKREQDNGYNEDM</sequence>
<feature type="non-terminal residue" evidence="2">
    <location>
        <position position="1"/>
    </location>
</feature>
<keyword evidence="3" id="KW-1185">Reference proteome</keyword>
<evidence type="ECO:0000313" key="2">
    <source>
        <dbReference type="EMBL" id="RDY06302.1"/>
    </source>
</evidence>
<accession>A0A371HU41</accession>
<keyword evidence="1" id="KW-0472">Membrane</keyword>
<dbReference type="Proteomes" id="UP000257109">
    <property type="component" value="Unassembled WGS sequence"/>
</dbReference>
<keyword evidence="1" id="KW-1133">Transmembrane helix</keyword>
<dbReference type="EMBL" id="QJKJ01001711">
    <property type="protein sequence ID" value="RDY06302.1"/>
    <property type="molecule type" value="Genomic_DNA"/>
</dbReference>
<dbReference type="AlphaFoldDB" id="A0A371HU41"/>
<keyword evidence="1" id="KW-0812">Transmembrane</keyword>
<gene>
    <name evidence="2" type="ORF">CR513_09738</name>
</gene>
<protein>
    <submittedName>
        <fullName evidence="2">Uncharacterized protein</fullName>
    </submittedName>
</protein>
<evidence type="ECO:0000256" key="1">
    <source>
        <dbReference type="SAM" id="Phobius"/>
    </source>
</evidence>
<feature type="transmembrane region" description="Helical" evidence="1">
    <location>
        <begin position="12"/>
        <end position="32"/>
    </location>
</feature>
<evidence type="ECO:0000313" key="3">
    <source>
        <dbReference type="Proteomes" id="UP000257109"/>
    </source>
</evidence>
<feature type="transmembrane region" description="Helical" evidence="1">
    <location>
        <begin position="44"/>
        <end position="64"/>
    </location>
</feature>
<name>A0A371HU41_MUCPR</name>